<dbReference type="AlphaFoldDB" id="A0A8K0TPP7"/>
<accession>A0A8K0TPP7</accession>
<dbReference type="InterPro" id="IPR002575">
    <property type="entry name" value="Aminoglycoside_PTrfase"/>
</dbReference>
<dbReference type="OrthoDB" id="2906425at2759"/>
<dbReference type="EMBL" id="JAGPXD010000001">
    <property type="protein sequence ID" value="KAH7375087.1"/>
    <property type="molecule type" value="Genomic_DNA"/>
</dbReference>
<name>A0A8K0TPP7_9PEZI</name>
<reference evidence="2" key="1">
    <citation type="journal article" date="2021" name="Nat. Commun.">
        <title>Genetic determinants of endophytism in the Arabidopsis root mycobiome.</title>
        <authorList>
            <person name="Mesny F."/>
            <person name="Miyauchi S."/>
            <person name="Thiergart T."/>
            <person name="Pickel B."/>
            <person name="Atanasova L."/>
            <person name="Karlsson M."/>
            <person name="Huettel B."/>
            <person name="Barry K.W."/>
            <person name="Haridas S."/>
            <person name="Chen C."/>
            <person name="Bauer D."/>
            <person name="Andreopoulos W."/>
            <person name="Pangilinan J."/>
            <person name="LaButti K."/>
            <person name="Riley R."/>
            <person name="Lipzen A."/>
            <person name="Clum A."/>
            <person name="Drula E."/>
            <person name="Henrissat B."/>
            <person name="Kohler A."/>
            <person name="Grigoriev I.V."/>
            <person name="Martin F.M."/>
            <person name="Hacquard S."/>
        </authorList>
    </citation>
    <scope>NUCLEOTIDE SEQUENCE</scope>
    <source>
        <strain evidence="2">MPI-CAGE-AT-0016</strain>
    </source>
</reference>
<evidence type="ECO:0000313" key="3">
    <source>
        <dbReference type="Proteomes" id="UP000813385"/>
    </source>
</evidence>
<comment type="caution">
    <text evidence="2">The sequence shown here is derived from an EMBL/GenBank/DDBJ whole genome shotgun (WGS) entry which is preliminary data.</text>
</comment>
<sequence>MTLKEWKTNDTEYRITPTTFVKTSRLPFRGTRPDGTPFVWFRPWNHERITNEANALKLVSESTRIPVPKLISHGKLPDGRRYLETEFVEGVTLNQFPRNCSKPSHEKHVSDGPCEACSEQAYLNASNSIQNAVLPQLATLKSRERGINGFVMPPSWLQPAFDDGIPLQTWPLHEEEYVFQHGDIAAHNIMMNEFTLEVQALIDWEYAGYFPPGMEKWPRSLDHEAYKNRCPDLDSAVAEFLSEEAKLHPMPGDSGAGSRLAEITPQPSVIMPL</sequence>
<organism evidence="2 3">
    <name type="scientific">Plectosphaerella cucumerina</name>
    <dbReference type="NCBI Taxonomy" id="40658"/>
    <lineage>
        <taxon>Eukaryota</taxon>
        <taxon>Fungi</taxon>
        <taxon>Dikarya</taxon>
        <taxon>Ascomycota</taxon>
        <taxon>Pezizomycotina</taxon>
        <taxon>Sordariomycetes</taxon>
        <taxon>Hypocreomycetidae</taxon>
        <taxon>Glomerellales</taxon>
        <taxon>Plectosphaerellaceae</taxon>
        <taxon>Plectosphaerella</taxon>
    </lineage>
</organism>
<gene>
    <name evidence="2" type="ORF">B0T11DRAFT_269700</name>
</gene>
<dbReference type="SUPFAM" id="SSF56112">
    <property type="entry name" value="Protein kinase-like (PK-like)"/>
    <property type="match status" value="1"/>
</dbReference>
<evidence type="ECO:0000313" key="2">
    <source>
        <dbReference type="EMBL" id="KAH7375087.1"/>
    </source>
</evidence>
<evidence type="ECO:0000259" key="1">
    <source>
        <dbReference type="Pfam" id="PF01636"/>
    </source>
</evidence>
<dbReference type="PANTHER" id="PTHR21310">
    <property type="entry name" value="AMINOGLYCOSIDE PHOSPHOTRANSFERASE-RELATED-RELATED"/>
    <property type="match status" value="1"/>
</dbReference>
<dbReference type="PANTHER" id="PTHR21310:SF58">
    <property type="entry name" value="AMINOGLYCOSIDE PHOSPHOTRANSFERASE DOMAIN-CONTAINING PROTEIN"/>
    <property type="match status" value="1"/>
</dbReference>
<dbReference type="Proteomes" id="UP000813385">
    <property type="component" value="Unassembled WGS sequence"/>
</dbReference>
<protein>
    <recommendedName>
        <fullName evidence="1">Aminoglycoside phosphotransferase domain-containing protein</fullName>
    </recommendedName>
</protein>
<dbReference type="InterPro" id="IPR051678">
    <property type="entry name" value="AGP_Transferase"/>
</dbReference>
<dbReference type="Pfam" id="PF01636">
    <property type="entry name" value="APH"/>
    <property type="match status" value="1"/>
</dbReference>
<feature type="domain" description="Aminoglycoside phosphotransferase" evidence="1">
    <location>
        <begin position="167"/>
        <end position="214"/>
    </location>
</feature>
<keyword evidence="3" id="KW-1185">Reference proteome</keyword>
<proteinExistence type="predicted"/>
<dbReference type="Gene3D" id="3.90.1200.10">
    <property type="match status" value="1"/>
</dbReference>
<dbReference type="InterPro" id="IPR011009">
    <property type="entry name" value="Kinase-like_dom_sf"/>
</dbReference>